<sequence>MRLISSIQNQTHMDIRDIKIDTLLDSYSDNADPIPSEATLNAYKSRMQSAIDKFLAYQTGNTSNATPTQPELKKERRKLVLKKKANTSSEGEVKTFELPIPLRGDIIVTIGNLPRDLTQEEAKRISNIVESFALPEGFGKE</sequence>
<dbReference type="AlphaFoldDB" id="A0A240BIS9"/>
<evidence type="ECO:0000313" key="2">
    <source>
        <dbReference type="Proteomes" id="UP000215134"/>
    </source>
</evidence>
<proteinExistence type="predicted"/>
<evidence type="ECO:0000313" key="1">
    <source>
        <dbReference type="EMBL" id="SNV95322.1"/>
    </source>
</evidence>
<name>A0A240BIS9_SERFI</name>
<protein>
    <submittedName>
        <fullName evidence="1">Uncharacterized protein</fullName>
    </submittedName>
</protein>
<reference evidence="1 2" key="1">
    <citation type="submission" date="2017-06" db="EMBL/GenBank/DDBJ databases">
        <authorList>
            <consortium name="Pathogen Informatics"/>
        </authorList>
    </citation>
    <scope>NUCLEOTIDE SEQUENCE [LARGE SCALE GENOMIC DNA]</scope>
    <source>
        <strain evidence="1 2">NCTC12148</strain>
    </source>
</reference>
<gene>
    <name evidence="1" type="ORF">SAMEA4384070_01210</name>
</gene>
<dbReference type="KEGG" id="sfj:SAMEA4384070_1210"/>
<organism evidence="1 2">
    <name type="scientific">Serratia ficaria</name>
    <dbReference type="NCBI Taxonomy" id="61651"/>
    <lineage>
        <taxon>Bacteria</taxon>
        <taxon>Pseudomonadati</taxon>
        <taxon>Pseudomonadota</taxon>
        <taxon>Gammaproteobacteria</taxon>
        <taxon>Enterobacterales</taxon>
        <taxon>Yersiniaceae</taxon>
        <taxon>Serratia</taxon>
    </lineage>
</organism>
<dbReference type="Proteomes" id="UP000215134">
    <property type="component" value="Chromosome 1"/>
</dbReference>
<accession>A0A240BIS9</accession>
<dbReference type="EMBL" id="LT906479">
    <property type="protein sequence ID" value="SNV95322.1"/>
    <property type="molecule type" value="Genomic_DNA"/>
</dbReference>
<keyword evidence="2" id="KW-1185">Reference proteome</keyword>